<dbReference type="EMBL" id="HBUE01093646">
    <property type="protein sequence ID" value="CAG6482532.1"/>
    <property type="molecule type" value="Transcribed_RNA"/>
</dbReference>
<organism evidence="1">
    <name type="scientific">Culex pipiens</name>
    <name type="common">House mosquito</name>
    <dbReference type="NCBI Taxonomy" id="7175"/>
    <lineage>
        <taxon>Eukaryota</taxon>
        <taxon>Metazoa</taxon>
        <taxon>Ecdysozoa</taxon>
        <taxon>Arthropoda</taxon>
        <taxon>Hexapoda</taxon>
        <taxon>Insecta</taxon>
        <taxon>Pterygota</taxon>
        <taxon>Neoptera</taxon>
        <taxon>Endopterygota</taxon>
        <taxon>Diptera</taxon>
        <taxon>Nematocera</taxon>
        <taxon>Culicoidea</taxon>
        <taxon>Culicidae</taxon>
        <taxon>Culicinae</taxon>
        <taxon>Culicini</taxon>
        <taxon>Culex</taxon>
        <taxon>Culex</taxon>
    </lineage>
</organism>
<sequence>MRPVASVGFSRMFGIETLSSRTSHSRLRVSHRSWVARELSVLHSEAFCLLLFTGLLHHIHAGCPNSGRLDQCSGRHVGPTEKGGMFTGGLYFWFPMAVGVMKKESLGLTLN</sequence>
<dbReference type="AlphaFoldDB" id="A0A8D8FRI2"/>
<evidence type="ECO:0000313" key="1">
    <source>
        <dbReference type="EMBL" id="CAG6482532.1"/>
    </source>
</evidence>
<name>A0A8D8FRI2_CULPI</name>
<protein>
    <submittedName>
        <fullName evidence="1">(northern house mosquito) hypothetical protein</fullName>
    </submittedName>
</protein>
<proteinExistence type="predicted"/>
<accession>A0A8D8FRI2</accession>
<reference evidence="1" key="1">
    <citation type="submission" date="2021-05" db="EMBL/GenBank/DDBJ databases">
        <authorList>
            <person name="Alioto T."/>
            <person name="Alioto T."/>
            <person name="Gomez Garrido J."/>
        </authorList>
    </citation>
    <scope>NUCLEOTIDE SEQUENCE</scope>
</reference>